<proteinExistence type="predicted"/>
<reference evidence="1 2" key="1">
    <citation type="submission" date="2009-02" db="EMBL/GenBank/DDBJ databases">
        <title>Genome sequence of Bacillus cereus 03BB102.</title>
        <authorList>
            <person name="Dodson R.J."/>
            <person name="Jackson P."/>
            <person name="Munk A.C."/>
            <person name="Brettin T."/>
            <person name="Bruce D."/>
            <person name="Detter C."/>
            <person name="Tapia R."/>
            <person name="Han C."/>
            <person name="Sutton G."/>
            <person name="Sims D."/>
        </authorList>
    </citation>
    <scope>NUCLEOTIDE SEQUENCE [LARGE SCALE GENOMIC DNA]</scope>
    <source>
        <strain evidence="1 2">03BB102</strain>
    </source>
</reference>
<dbReference type="EMBL" id="CP001407">
    <property type="protein sequence ID" value="ACO30204.1"/>
    <property type="molecule type" value="Genomic_DNA"/>
</dbReference>
<protein>
    <submittedName>
        <fullName evidence="1">Uncharacterized protein</fullName>
    </submittedName>
</protein>
<name>A0A158RS12_BACC3</name>
<evidence type="ECO:0000313" key="2">
    <source>
        <dbReference type="Proteomes" id="UP000002210"/>
    </source>
</evidence>
<dbReference type="Proteomes" id="UP000002210">
    <property type="component" value="Chromosome"/>
</dbReference>
<gene>
    <name evidence="1" type="ordered locus">BCA_3840</name>
</gene>
<sequence length="47" mass="5762">MNKLCEIWFRETILNMTKFQTMDLYSIGEKDVEFCLTVSVYFSFYYI</sequence>
<evidence type="ECO:0000313" key="1">
    <source>
        <dbReference type="EMBL" id="ACO30204.1"/>
    </source>
</evidence>
<accession>A0A158RS12</accession>
<dbReference type="KEGG" id="bcx:BCA_3840"/>
<dbReference type="AlphaFoldDB" id="A0A158RS12"/>
<organism evidence="1 2">
    <name type="scientific">Bacillus cereus (strain 03BB102)</name>
    <dbReference type="NCBI Taxonomy" id="572264"/>
    <lineage>
        <taxon>Bacteria</taxon>
        <taxon>Bacillati</taxon>
        <taxon>Bacillota</taxon>
        <taxon>Bacilli</taxon>
        <taxon>Bacillales</taxon>
        <taxon>Bacillaceae</taxon>
        <taxon>Bacillus</taxon>
        <taxon>Bacillus cereus group</taxon>
    </lineage>
</organism>